<protein>
    <submittedName>
        <fullName evidence="1">Uncharacterized protein</fullName>
    </submittedName>
</protein>
<accession>A0ACB9W1E7</accession>
<sequence length="192" mass="20806">YISPFIPYFSSTLSPSVRPPSPPHHLSPAPYLCLGDTIGARGRRGPMDPADYPMQPWAGHYPGPPQAPQGYPQSPSYPNPNSQSAPSYPGYPPGQPYPRGVDPRGVDPRGVDPRGVDPRGVDPRGVDPRGVDPRPFDPRGVDPGYHPHPSSQQRGPLRQDVPPSPTPPLRGLRYDTMTRATTGGGYRHMVDP</sequence>
<dbReference type="Proteomes" id="UP001057452">
    <property type="component" value="Chromosome 21"/>
</dbReference>
<gene>
    <name evidence="1" type="ORF">KUCAC02_010581</name>
</gene>
<evidence type="ECO:0000313" key="2">
    <source>
        <dbReference type="Proteomes" id="UP001057452"/>
    </source>
</evidence>
<feature type="non-terminal residue" evidence="1">
    <location>
        <position position="1"/>
    </location>
</feature>
<evidence type="ECO:0000313" key="1">
    <source>
        <dbReference type="EMBL" id="KAI4805989.1"/>
    </source>
</evidence>
<keyword evidence="2" id="KW-1185">Reference proteome</keyword>
<organism evidence="1 2">
    <name type="scientific">Chaenocephalus aceratus</name>
    <name type="common">Blackfin icefish</name>
    <name type="synonym">Chaenichthys aceratus</name>
    <dbReference type="NCBI Taxonomy" id="36190"/>
    <lineage>
        <taxon>Eukaryota</taxon>
        <taxon>Metazoa</taxon>
        <taxon>Chordata</taxon>
        <taxon>Craniata</taxon>
        <taxon>Vertebrata</taxon>
        <taxon>Euteleostomi</taxon>
        <taxon>Actinopterygii</taxon>
        <taxon>Neopterygii</taxon>
        <taxon>Teleostei</taxon>
        <taxon>Neoteleostei</taxon>
        <taxon>Acanthomorphata</taxon>
        <taxon>Eupercaria</taxon>
        <taxon>Perciformes</taxon>
        <taxon>Notothenioidei</taxon>
        <taxon>Channichthyidae</taxon>
        <taxon>Chaenocephalus</taxon>
    </lineage>
</organism>
<reference evidence="1" key="1">
    <citation type="submission" date="2022-05" db="EMBL/GenBank/DDBJ databases">
        <title>Chromosome-level genome of Chaenocephalus aceratus.</title>
        <authorList>
            <person name="Park H."/>
        </authorList>
    </citation>
    <scope>NUCLEOTIDE SEQUENCE</scope>
    <source>
        <strain evidence="1">KU_202001</strain>
    </source>
</reference>
<comment type="caution">
    <text evidence="1">The sequence shown here is derived from an EMBL/GenBank/DDBJ whole genome shotgun (WGS) entry which is preliminary data.</text>
</comment>
<dbReference type="EMBL" id="CM043805">
    <property type="protein sequence ID" value="KAI4805989.1"/>
    <property type="molecule type" value="Genomic_DNA"/>
</dbReference>
<name>A0ACB9W1E7_CHAAC</name>
<feature type="non-terminal residue" evidence="1">
    <location>
        <position position="192"/>
    </location>
</feature>
<proteinExistence type="predicted"/>